<keyword evidence="1" id="KW-0175">Coiled coil</keyword>
<feature type="coiled-coil region" evidence="1">
    <location>
        <begin position="88"/>
        <end position="115"/>
    </location>
</feature>
<comment type="caution">
    <text evidence="2">The sequence shown here is derived from an EMBL/GenBank/DDBJ whole genome shotgun (WGS) entry which is preliminary data.</text>
</comment>
<protein>
    <submittedName>
        <fullName evidence="2">Uncharacterized protein</fullName>
    </submittedName>
</protein>
<evidence type="ECO:0000256" key="1">
    <source>
        <dbReference type="SAM" id="Coils"/>
    </source>
</evidence>
<keyword evidence="3" id="KW-1185">Reference proteome</keyword>
<dbReference type="Gene3D" id="1.20.5.340">
    <property type="match status" value="1"/>
</dbReference>
<dbReference type="EMBL" id="AHMH02000129">
    <property type="protein sequence ID" value="EMM99139.1"/>
    <property type="molecule type" value="Genomic_DNA"/>
</dbReference>
<name>A0ABN0IWX2_9LEPT</name>
<dbReference type="RefSeq" id="WP_004432594.1">
    <property type="nucleotide sequence ID" value="NZ_AHMH02000129.1"/>
</dbReference>
<evidence type="ECO:0000313" key="3">
    <source>
        <dbReference type="Proteomes" id="UP000012099"/>
    </source>
</evidence>
<reference evidence="2 3" key="1">
    <citation type="submission" date="2013-01" db="EMBL/GenBank/DDBJ databases">
        <authorList>
            <person name="Harkins D.M."/>
            <person name="Durkin A.S."/>
            <person name="Brinkac L.M."/>
            <person name="Haft D.H."/>
            <person name="Selengut J.D."/>
            <person name="Sanka R."/>
            <person name="DePew J."/>
            <person name="Purushe J."/>
            <person name="Whelen A.C."/>
            <person name="Vinetz J.M."/>
            <person name="Sutton G.G."/>
            <person name="Nierman W.C."/>
            <person name="Fouts D.E."/>
        </authorList>
    </citation>
    <scope>NUCLEOTIDE SEQUENCE [LARGE SCALE GENOMIC DNA]</scope>
    <source>
        <strain evidence="2 3">2007001578</strain>
    </source>
</reference>
<sequence>MDEILKYLNLFSPLSAVFWFVFRRELKVEISKSRDELRDYVDSKIKEAKEEQYASSLRKHQRIDKLSDRIMELEKAHTMEIALLNQTVSNTDKRLDTIEARIEKLDGKIDDQNELLHKIHSIVKNGGISK</sequence>
<evidence type="ECO:0000313" key="2">
    <source>
        <dbReference type="EMBL" id="EMM99139.1"/>
    </source>
</evidence>
<accession>A0ABN0IWX2</accession>
<dbReference type="Proteomes" id="UP000012099">
    <property type="component" value="Unassembled WGS sequence"/>
</dbReference>
<proteinExistence type="predicted"/>
<organism evidence="2 3">
    <name type="scientific">Leptospira noguchii str. 2007001578</name>
    <dbReference type="NCBI Taxonomy" id="1049974"/>
    <lineage>
        <taxon>Bacteria</taxon>
        <taxon>Pseudomonadati</taxon>
        <taxon>Spirochaetota</taxon>
        <taxon>Spirochaetia</taxon>
        <taxon>Leptospirales</taxon>
        <taxon>Leptospiraceae</taxon>
        <taxon>Leptospira</taxon>
    </lineage>
</organism>
<gene>
    <name evidence="2" type="ORF">LEP1GSC035_3827</name>
</gene>